<gene>
    <name evidence="2" type="ORF">E6C27_scaffold653G00380</name>
</gene>
<name>A0A5A7SHW9_CUCMM</name>
<organism evidence="2 3">
    <name type="scientific">Cucumis melo var. makuwa</name>
    <name type="common">Oriental melon</name>
    <dbReference type="NCBI Taxonomy" id="1194695"/>
    <lineage>
        <taxon>Eukaryota</taxon>
        <taxon>Viridiplantae</taxon>
        <taxon>Streptophyta</taxon>
        <taxon>Embryophyta</taxon>
        <taxon>Tracheophyta</taxon>
        <taxon>Spermatophyta</taxon>
        <taxon>Magnoliopsida</taxon>
        <taxon>eudicotyledons</taxon>
        <taxon>Gunneridae</taxon>
        <taxon>Pentapetalae</taxon>
        <taxon>rosids</taxon>
        <taxon>fabids</taxon>
        <taxon>Cucurbitales</taxon>
        <taxon>Cucurbitaceae</taxon>
        <taxon>Benincaseae</taxon>
        <taxon>Cucumis</taxon>
    </lineage>
</organism>
<sequence>MPEVDDVENEHLNVVEIIVGHRVDEHIEDDTLCRTNVNSTIVERLVVRHVTDDFINDVDQHLSHENGTSDNESYGFDETDKVFLEFTEDQDNLMRGSSSVGDNSGTCQPSMSSKATVTGTSKSTATPMRLVSTHHTHWRDEQSRINKAIRQKQPYNHSNRMFVSQAAENAHIRMLELQSLPTPKGTQPLFGDEICEIVLGRRSDYSKGLGWEPKPKACKTTYASSVTMLCLQSTIELQLWAKLDEATRAIEE</sequence>
<dbReference type="AlphaFoldDB" id="A0A5A7SHW9"/>
<dbReference type="EMBL" id="SSTE01023081">
    <property type="protein sequence ID" value="KAA0025750.1"/>
    <property type="molecule type" value="Genomic_DNA"/>
</dbReference>
<evidence type="ECO:0000313" key="3">
    <source>
        <dbReference type="Proteomes" id="UP000321393"/>
    </source>
</evidence>
<evidence type="ECO:0000313" key="2">
    <source>
        <dbReference type="EMBL" id="KAA0025750.1"/>
    </source>
</evidence>
<accession>A0A5A7SHW9</accession>
<comment type="caution">
    <text evidence="2">The sequence shown here is derived from an EMBL/GenBank/DDBJ whole genome shotgun (WGS) entry which is preliminary data.</text>
</comment>
<feature type="region of interest" description="Disordered" evidence="1">
    <location>
        <begin position="96"/>
        <end position="124"/>
    </location>
</feature>
<evidence type="ECO:0000256" key="1">
    <source>
        <dbReference type="SAM" id="MobiDB-lite"/>
    </source>
</evidence>
<dbReference type="Proteomes" id="UP000321393">
    <property type="component" value="Unassembled WGS sequence"/>
</dbReference>
<protein>
    <submittedName>
        <fullName evidence="2">CACTA en-spm transposon protein</fullName>
    </submittedName>
</protein>
<proteinExistence type="predicted"/>
<reference evidence="2 3" key="1">
    <citation type="submission" date="2019-08" db="EMBL/GenBank/DDBJ databases">
        <title>Draft genome sequences of two oriental melons (Cucumis melo L. var makuwa).</title>
        <authorList>
            <person name="Kwon S.-Y."/>
        </authorList>
    </citation>
    <scope>NUCLEOTIDE SEQUENCE [LARGE SCALE GENOMIC DNA]</scope>
    <source>
        <strain evidence="3">cv. SW 3</strain>
        <tissue evidence="2">Leaf</tissue>
    </source>
</reference>
<dbReference type="OrthoDB" id="1921870at2759"/>